<evidence type="ECO:0000313" key="3">
    <source>
        <dbReference type="Proteomes" id="UP000234681"/>
    </source>
</evidence>
<name>A6JBV3_RAT</name>
<dbReference type="AlphaFoldDB" id="A6JBV3"/>
<proteinExistence type="predicted"/>
<feature type="chain" id="PRO_5039955183" evidence="1">
    <location>
        <begin position="23"/>
        <end position="58"/>
    </location>
</feature>
<sequence length="58" mass="6491">MATLSSCLVYLYFLGAIIIGVCQRAPACLPNTVPTERLPSDLEKFVLFFLFVFSECLE</sequence>
<dbReference type="EMBL" id="CH473980">
    <property type="protein sequence ID" value="EDM08480.1"/>
    <property type="molecule type" value="Genomic_DNA"/>
</dbReference>
<protein>
    <submittedName>
        <fullName evidence="2">RCG24545</fullName>
    </submittedName>
</protein>
<evidence type="ECO:0000256" key="1">
    <source>
        <dbReference type="SAM" id="SignalP"/>
    </source>
</evidence>
<evidence type="ECO:0000313" key="2">
    <source>
        <dbReference type="EMBL" id="EDM08480.1"/>
    </source>
</evidence>
<gene>
    <name evidence="2" type="ORF">rCG_24545</name>
</gene>
<feature type="signal peptide" evidence="1">
    <location>
        <begin position="1"/>
        <end position="22"/>
    </location>
</feature>
<dbReference type="Proteomes" id="UP000234681">
    <property type="component" value="Chromosome 1"/>
</dbReference>
<organism evidence="2 3">
    <name type="scientific">Rattus norvegicus</name>
    <name type="common">Rat</name>
    <dbReference type="NCBI Taxonomy" id="10116"/>
    <lineage>
        <taxon>Eukaryota</taxon>
        <taxon>Metazoa</taxon>
        <taxon>Chordata</taxon>
        <taxon>Craniata</taxon>
        <taxon>Vertebrata</taxon>
        <taxon>Euteleostomi</taxon>
        <taxon>Mammalia</taxon>
        <taxon>Eutheria</taxon>
        <taxon>Euarchontoglires</taxon>
        <taxon>Glires</taxon>
        <taxon>Rodentia</taxon>
        <taxon>Myomorpha</taxon>
        <taxon>Muroidea</taxon>
        <taxon>Muridae</taxon>
        <taxon>Murinae</taxon>
        <taxon>Rattus</taxon>
    </lineage>
</organism>
<reference evidence="3" key="1">
    <citation type="submission" date="2005-09" db="EMBL/GenBank/DDBJ databases">
        <authorList>
            <person name="Mural R.J."/>
            <person name="Li P.W."/>
            <person name="Adams M.D."/>
            <person name="Amanatides P.G."/>
            <person name="Baden-Tillson H."/>
            <person name="Barnstead M."/>
            <person name="Chin S.H."/>
            <person name="Dew I."/>
            <person name="Evans C.A."/>
            <person name="Ferriera S."/>
            <person name="Flanigan M."/>
            <person name="Fosler C."/>
            <person name="Glodek A."/>
            <person name="Gu Z."/>
            <person name="Holt R.A."/>
            <person name="Jennings D."/>
            <person name="Kraft C.L."/>
            <person name="Lu F."/>
            <person name="Nguyen T."/>
            <person name="Nusskern D.R."/>
            <person name="Pfannkoch C.M."/>
            <person name="Sitter C."/>
            <person name="Sutton G.G."/>
            <person name="Venter J.C."/>
            <person name="Wang Z."/>
            <person name="Woodage T."/>
            <person name="Zheng X.H."/>
            <person name="Zhong F."/>
        </authorList>
    </citation>
    <scope>NUCLEOTIDE SEQUENCE [LARGE SCALE GENOMIC DNA]</scope>
    <source>
        <strain>BN</strain>
        <strain evidence="3">Sprague-Dawley</strain>
    </source>
</reference>
<accession>A6JBV3</accession>
<keyword evidence="1" id="KW-0732">Signal</keyword>